<name>A0A1I3F9Y5_9PLAN</name>
<dbReference type="InterPro" id="IPR000994">
    <property type="entry name" value="Pept_M24"/>
</dbReference>
<keyword evidence="2" id="KW-0031">Aminopeptidase</keyword>
<dbReference type="PANTHER" id="PTHR46112">
    <property type="entry name" value="AMINOPEPTIDASE"/>
    <property type="match status" value="1"/>
</dbReference>
<dbReference type="PANTHER" id="PTHR46112:SF2">
    <property type="entry name" value="XAA-PRO AMINOPEPTIDASE P-RELATED"/>
    <property type="match status" value="1"/>
</dbReference>
<dbReference type="STRING" id="1576369.SAMN05421753_105145"/>
<dbReference type="InterPro" id="IPR036005">
    <property type="entry name" value="Creatinase/aminopeptidase-like"/>
</dbReference>
<dbReference type="SUPFAM" id="SSF55920">
    <property type="entry name" value="Creatinase/aminopeptidase"/>
    <property type="match status" value="1"/>
</dbReference>
<keyword evidence="2" id="KW-0378">Hydrolase</keyword>
<keyword evidence="3" id="KW-1185">Reference proteome</keyword>
<evidence type="ECO:0000313" key="2">
    <source>
        <dbReference type="EMBL" id="SFI08016.1"/>
    </source>
</evidence>
<dbReference type="Pfam" id="PF00557">
    <property type="entry name" value="Peptidase_M24"/>
    <property type="match status" value="1"/>
</dbReference>
<dbReference type="EMBL" id="FOQD01000005">
    <property type="protein sequence ID" value="SFI08016.1"/>
    <property type="molecule type" value="Genomic_DNA"/>
</dbReference>
<dbReference type="GO" id="GO:0004177">
    <property type="term" value="F:aminopeptidase activity"/>
    <property type="evidence" value="ECO:0007669"/>
    <property type="project" value="UniProtKB-KW"/>
</dbReference>
<evidence type="ECO:0000259" key="1">
    <source>
        <dbReference type="Pfam" id="PF00557"/>
    </source>
</evidence>
<keyword evidence="2" id="KW-0645">Protease</keyword>
<protein>
    <submittedName>
        <fullName evidence="2">Xaa-Pro aminopeptidase</fullName>
    </submittedName>
</protein>
<dbReference type="InterPro" id="IPR050659">
    <property type="entry name" value="Peptidase_M24B"/>
</dbReference>
<sequence>MLDTARAEEVGRRHAAINEFLRSAGFDGLLIQDPTNYAWLTCGGDNSRRGNAAEPVAAILVTPEARVVLCNNVDSGQIFDRDLMGLGFLLKERPWTEDLTVLRLDVCRGRKIVSDRPFLGIEQGLADLRPLRQQLGSREVQQLRDLGREVAHAIEATARNFEAGATEAEIAGHLAHRLLKRQIQPASLQVMADAQGWRYRHWAYGTDRVERHCVISAIGRRHGLHAGATRTVCIGAPSDELQKVHRLATLVQATGIYFSQPGWTMEETWKRVARIYEKFDVPDEWRCAEQAEIIGYSPSEMPVLPHSQQPFQAGTAVFWHPSVRSSLVGDTVLVAEGGCEILTPSQNWPVISVKVKGATVERPSLLIREMV</sequence>
<feature type="domain" description="Peptidase M24" evidence="1">
    <location>
        <begin position="142"/>
        <end position="321"/>
    </location>
</feature>
<dbReference type="SUPFAM" id="SSF53092">
    <property type="entry name" value="Creatinase/prolidase N-terminal domain"/>
    <property type="match status" value="1"/>
</dbReference>
<dbReference type="InterPro" id="IPR029149">
    <property type="entry name" value="Creatin/AminoP/Spt16_N"/>
</dbReference>
<accession>A0A1I3F9Y5</accession>
<dbReference type="Proteomes" id="UP000199518">
    <property type="component" value="Unassembled WGS sequence"/>
</dbReference>
<dbReference type="CDD" id="cd01066">
    <property type="entry name" value="APP_MetAP"/>
    <property type="match status" value="1"/>
</dbReference>
<dbReference type="AlphaFoldDB" id="A0A1I3F9Y5"/>
<evidence type="ECO:0000313" key="3">
    <source>
        <dbReference type="Proteomes" id="UP000199518"/>
    </source>
</evidence>
<gene>
    <name evidence="2" type="ORF">SAMN05421753_105145</name>
</gene>
<proteinExistence type="predicted"/>
<reference evidence="3" key="1">
    <citation type="submission" date="2016-10" db="EMBL/GenBank/DDBJ databases">
        <authorList>
            <person name="Varghese N."/>
            <person name="Submissions S."/>
        </authorList>
    </citation>
    <scope>NUCLEOTIDE SEQUENCE [LARGE SCALE GENOMIC DNA]</scope>
    <source>
        <strain evidence="3">DSM 26348</strain>
    </source>
</reference>
<dbReference type="Gene3D" id="3.90.230.10">
    <property type="entry name" value="Creatinase/methionine aminopeptidase superfamily"/>
    <property type="match status" value="1"/>
</dbReference>
<organism evidence="2 3">
    <name type="scientific">Planctomicrobium piriforme</name>
    <dbReference type="NCBI Taxonomy" id="1576369"/>
    <lineage>
        <taxon>Bacteria</taxon>
        <taxon>Pseudomonadati</taxon>
        <taxon>Planctomycetota</taxon>
        <taxon>Planctomycetia</taxon>
        <taxon>Planctomycetales</taxon>
        <taxon>Planctomycetaceae</taxon>
        <taxon>Planctomicrobium</taxon>
    </lineage>
</organism>